<evidence type="ECO:0000256" key="1">
    <source>
        <dbReference type="ARBA" id="ARBA00004651"/>
    </source>
</evidence>
<dbReference type="GO" id="GO:0005886">
    <property type="term" value="C:plasma membrane"/>
    <property type="evidence" value="ECO:0007669"/>
    <property type="project" value="UniProtKB-SubCell"/>
</dbReference>
<reference evidence="11" key="1">
    <citation type="journal article" date="2014" name="Int. J. Syst. Evol. Microbiol.">
        <title>Complete genome sequence of Corynebacterium casei LMG S-19264T (=DSM 44701T), isolated from a smear-ripened cheese.</title>
        <authorList>
            <consortium name="US DOE Joint Genome Institute (JGI-PGF)"/>
            <person name="Walter F."/>
            <person name="Albersmeier A."/>
            <person name="Kalinowski J."/>
            <person name="Ruckert C."/>
        </authorList>
    </citation>
    <scope>NUCLEOTIDE SEQUENCE</scope>
    <source>
        <strain evidence="11">CGMCC 1.16134</strain>
    </source>
</reference>
<feature type="transmembrane region" description="Helical" evidence="10">
    <location>
        <begin position="327"/>
        <end position="347"/>
    </location>
</feature>
<dbReference type="GO" id="GO:0046677">
    <property type="term" value="P:response to antibiotic"/>
    <property type="evidence" value="ECO:0007669"/>
    <property type="project" value="UniProtKB-KW"/>
</dbReference>
<evidence type="ECO:0000256" key="7">
    <source>
        <dbReference type="ARBA" id="ARBA00022989"/>
    </source>
</evidence>
<dbReference type="PIRSF" id="PIRSF006603">
    <property type="entry name" value="DinF"/>
    <property type="match status" value="1"/>
</dbReference>
<accession>A0A917FXA0</accession>
<keyword evidence="7 10" id="KW-1133">Transmembrane helix</keyword>
<dbReference type="InterPro" id="IPR045070">
    <property type="entry name" value="MATE_MepA-like"/>
</dbReference>
<evidence type="ECO:0000256" key="9">
    <source>
        <dbReference type="ARBA" id="ARBA00023251"/>
    </source>
</evidence>
<keyword evidence="5" id="KW-1003">Cell membrane</keyword>
<feature type="transmembrane region" description="Helical" evidence="10">
    <location>
        <begin position="246"/>
        <end position="271"/>
    </location>
</feature>
<evidence type="ECO:0000256" key="10">
    <source>
        <dbReference type="SAM" id="Phobius"/>
    </source>
</evidence>
<dbReference type="InterPro" id="IPR051327">
    <property type="entry name" value="MATE_MepA_subfamily"/>
</dbReference>
<dbReference type="GO" id="GO:0042910">
    <property type="term" value="F:xenobiotic transmembrane transporter activity"/>
    <property type="evidence" value="ECO:0007669"/>
    <property type="project" value="InterPro"/>
</dbReference>
<dbReference type="InterPro" id="IPR002528">
    <property type="entry name" value="MATE_fam"/>
</dbReference>
<feature type="transmembrane region" description="Helical" evidence="10">
    <location>
        <begin position="179"/>
        <end position="200"/>
    </location>
</feature>
<feature type="transmembrane region" description="Helical" evidence="10">
    <location>
        <begin position="73"/>
        <end position="94"/>
    </location>
</feature>
<evidence type="ECO:0000256" key="6">
    <source>
        <dbReference type="ARBA" id="ARBA00022692"/>
    </source>
</evidence>
<comment type="subcellular location">
    <subcellularLocation>
        <location evidence="1">Cell membrane</location>
        <topology evidence="1">Multi-pass membrane protein</topology>
    </subcellularLocation>
</comment>
<dbReference type="AlphaFoldDB" id="A0A917FXA0"/>
<dbReference type="Proteomes" id="UP000637643">
    <property type="component" value="Unassembled WGS sequence"/>
</dbReference>
<evidence type="ECO:0000256" key="5">
    <source>
        <dbReference type="ARBA" id="ARBA00022475"/>
    </source>
</evidence>
<feature type="transmembrane region" description="Helical" evidence="10">
    <location>
        <begin position="106"/>
        <end position="126"/>
    </location>
</feature>
<keyword evidence="12" id="KW-1185">Reference proteome</keyword>
<keyword evidence="6 10" id="KW-0812">Transmembrane</keyword>
<proteinExistence type="inferred from homology"/>
<dbReference type="PANTHER" id="PTHR43823">
    <property type="entry name" value="SPORULATION PROTEIN YKVU"/>
    <property type="match status" value="1"/>
</dbReference>
<keyword evidence="4" id="KW-0813">Transport</keyword>
<feature type="transmembrane region" description="Helical" evidence="10">
    <location>
        <begin position="399"/>
        <end position="422"/>
    </location>
</feature>
<feature type="transmembrane region" description="Helical" evidence="10">
    <location>
        <begin position="206"/>
        <end position="225"/>
    </location>
</feature>
<dbReference type="Pfam" id="PF01554">
    <property type="entry name" value="MatE"/>
    <property type="match status" value="2"/>
</dbReference>
<feature type="transmembrane region" description="Helical" evidence="10">
    <location>
        <begin position="428"/>
        <end position="447"/>
    </location>
</feature>
<dbReference type="InterPro" id="IPR048279">
    <property type="entry name" value="MdtK-like"/>
</dbReference>
<dbReference type="CDD" id="cd13143">
    <property type="entry name" value="MATE_MepA_like"/>
    <property type="match status" value="1"/>
</dbReference>
<dbReference type="RefSeq" id="WP_229696509.1">
    <property type="nucleotide sequence ID" value="NZ_BMKR01000063.1"/>
</dbReference>
<comment type="similarity">
    <text evidence="2">Belongs to the multi antimicrobial extrusion (MATE) (TC 2.A.66.1) family. MepA subfamily.</text>
</comment>
<feature type="transmembrane region" description="Helical" evidence="10">
    <location>
        <begin position="146"/>
        <end position="167"/>
    </location>
</feature>
<dbReference type="GO" id="GO:0015297">
    <property type="term" value="F:antiporter activity"/>
    <property type="evidence" value="ECO:0007669"/>
    <property type="project" value="InterPro"/>
</dbReference>
<evidence type="ECO:0000256" key="8">
    <source>
        <dbReference type="ARBA" id="ARBA00023136"/>
    </source>
</evidence>
<comment type="caution">
    <text evidence="11">The sequence shown here is derived from an EMBL/GenBank/DDBJ whole genome shotgun (WGS) entry which is preliminary data.</text>
</comment>
<reference evidence="11" key="2">
    <citation type="submission" date="2020-09" db="EMBL/GenBank/DDBJ databases">
        <authorList>
            <person name="Sun Q."/>
            <person name="Zhou Y."/>
        </authorList>
    </citation>
    <scope>NUCLEOTIDE SEQUENCE</scope>
    <source>
        <strain evidence="11">CGMCC 1.16134</strain>
    </source>
</reference>
<feature type="transmembrane region" description="Helical" evidence="10">
    <location>
        <begin position="283"/>
        <end position="307"/>
    </location>
</feature>
<feature type="transmembrane region" description="Helical" evidence="10">
    <location>
        <begin position="367"/>
        <end position="387"/>
    </location>
</feature>
<name>A0A917FXA0_9BACL</name>
<protein>
    <recommendedName>
        <fullName evidence="3">Multidrug export protein MepA</fullName>
    </recommendedName>
</protein>
<keyword evidence="9" id="KW-0046">Antibiotic resistance</keyword>
<organism evidence="11 12">
    <name type="scientific">Paenibacillus albidus</name>
    <dbReference type="NCBI Taxonomy" id="2041023"/>
    <lineage>
        <taxon>Bacteria</taxon>
        <taxon>Bacillati</taxon>
        <taxon>Bacillota</taxon>
        <taxon>Bacilli</taxon>
        <taxon>Bacillales</taxon>
        <taxon>Paenibacillaceae</taxon>
        <taxon>Paenibacillus</taxon>
    </lineage>
</organism>
<sequence>MSNMHQAESGKEKQTQLILNESLWKIMYQLSWPAIIAMVLYGLNAVIAAVFVGRYVGETALAGVSVAYPLTQISLGLGSLIGVGAGSVLSIAIGRKDKYTQERLMGNVNFLSIVITLVYMILGLLFSTPLVRIMGGEGEALILGDSYFRITVIGSFFWIYGLAANMIVRAEGKMKSAAVVMGIGLAFDILSNYVLVAMLGLGVEGAAWATNIGMFVYTLLGWIYFSKGYASFKSRAFAVYRDGATLKSMVGLGLSSFIMNFMNFVQAVIVFNTLSRYGATADIAFYGVVYRVFTFLLTPIFGLMRALQPVIGINFGAEKYERVIKAYKIFTIVSMLLTLPFWMASMISPVSILGLMLPEQIFTATEILYFRVNMAVLPLLSLIFMAMTLFPSINKGKPAAVIGIARQLVFYVPVMLLLPRMIGVAGVYWGSLAIDAVIVIWTVILVGKEFSLLRGKPESAMLNL</sequence>
<evidence type="ECO:0000256" key="2">
    <source>
        <dbReference type="ARBA" id="ARBA00008417"/>
    </source>
</evidence>
<evidence type="ECO:0000313" key="11">
    <source>
        <dbReference type="EMBL" id="GGG13610.1"/>
    </source>
</evidence>
<evidence type="ECO:0000313" key="12">
    <source>
        <dbReference type="Proteomes" id="UP000637643"/>
    </source>
</evidence>
<feature type="transmembrane region" description="Helical" evidence="10">
    <location>
        <begin position="30"/>
        <end position="53"/>
    </location>
</feature>
<evidence type="ECO:0000256" key="3">
    <source>
        <dbReference type="ARBA" id="ARBA00022106"/>
    </source>
</evidence>
<keyword evidence="8 10" id="KW-0472">Membrane</keyword>
<dbReference type="PANTHER" id="PTHR43823:SF3">
    <property type="entry name" value="MULTIDRUG EXPORT PROTEIN MEPA"/>
    <property type="match status" value="1"/>
</dbReference>
<dbReference type="EMBL" id="BMKR01000063">
    <property type="protein sequence ID" value="GGG13610.1"/>
    <property type="molecule type" value="Genomic_DNA"/>
</dbReference>
<gene>
    <name evidence="11" type="ORF">GCM10010912_67520</name>
</gene>
<evidence type="ECO:0000256" key="4">
    <source>
        <dbReference type="ARBA" id="ARBA00022448"/>
    </source>
</evidence>